<dbReference type="STRING" id="1447782.SAMN05444417_3366"/>
<keyword evidence="4 7" id="KW-0808">Transferase</keyword>
<evidence type="ECO:0000256" key="4">
    <source>
        <dbReference type="ARBA" id="ARBA00022679"/>
    </source>
</evidence>
<protein>
    <submittedName>
        <fullName evidence="7">Glycosyl transferase family 2</fullName>
    </submittedName>
</protein>
<keyword evidence="2" id="KW-1003">Cell membrane</keyword>
<comment type="subcellular location">
    <subcellularLocation>
        <location evidence="1">Cell membrane</location>
    </subcellularLocation>
</comment>
<evidence type="ECO:0000256" key="5">
    <source>
        <dbReference type="ARBA" id="ARBA00023136"/>
    </source>
</evidence>
<dbReference type="SUPFAM" id="SSF53448">
    <property type="entry name" value="Nucleotide-diphospho-sugar transferases"/>
    <property type="match status" value="1"/>
</dbReference>
<gene>
    <name evidence="7" type="ORF">SAMN05444417_3366</name>
</gene>
<evidence type="ECO:0000256" key="1">
    <source>
        <dbReference type="ARBA" id="ARBA00004236"/>
    </source>
</evidence>
<dbReference type="AlphaFoldDB" id="A0A1M6HUG7"/>
<evidence type="ECO:0000313" key="8">
    <source>
        <dbReference type="Proteomes" id="UP000184292"/>
    </source>
</evidence>
<dbReference type="EMBL" id="FQYO01000007">
    <property type="protein sequence ID" value="SHJ25758.1"/>
    <property type="molecule type" value="Genomic_DNA"/>
</dbReference>
<dbReference type="OrthoDB" id="8416156at2"/>
<dbReference type="GO" id="GO:0016757">
    <property type="term" value="F:glycosyltransferase activity"/>
    <property type="evidence" value="ECO:0007669"/>
    <property type="project" value="UniProtKB-KW"/>
</dbReference>
<evidence type="ECO:0000313" key="7">
    <source>
        <dbReference type="EMBL" id="SHJ25758.1"/>
    </source>
</evidence>
<dbReference type="CDD" id="cd00761">
    <property type="entry name" value="Glyco_tranf_GTA_type"/>
    <property type="match status" value="1"/>
</dbReference>
<sequence length="332" mass="35497">MRGAAPCPWTVAVTIPARDEAERIGACLDSVAAALEGRGGVVVMVNGAADATADIARDRLSALGCPGLVLEQRFPPAGGGVGWARRLAIRAALDRLAPGGAVMTTDADSRVAPDWVRANLFELDRADVICGTILPDPEEAAALPPVIAGKGRVEGEYEALSRRIGALIDPVPHDPHPAHLNAAGASLAFRRGVLDLIEMPLLATGEDRAFVRAAGAAGLRVRHSWRVRVTTSCRLDGRADGGMAGALRRRITEEDPWVDEMLMPVEVLLRRARTSAELRAGRDQRAYGPLWAARETADPALRAPRMRLSDLCRELPRLRVEAARLTEPEVPA</sequence>
<keyword evidence="5" id="KW-0472">Membrane</keyword>
<dbReference type="GO" id="GO:0005886">
    <property type="term" value="C:plasma membrane"/>
    <property type="evidence" value="ECO:0007669"/>
    <property type="project" value="UniProtKB-SubCell"/>
</dbReference>
<dbReference type="Pfam" id="PF00535">
    <property type="entry name" value="Glycos_transf_2"/>
    <property type="match status" value="1"/>
</dbReference>
<organism evidence="7 8">
    <name type="scientific">Wenxinia saemankumensis</name>
    <dbReference type="NCBI Taxonomy" id="1447782"/>
    <lineage>
        <taxon>Bacteria</taxon>
        <taxon>Pseudomonadati</taxon>
        <taxon>Pseudomonadota</taxon>
        <taxon>Alphaproteobacteria</taxon>
        <taxon>Rhodobacterales</taxon>
        <taxon>Roseobacteraceae</taxon>
        <taxon>Wenxinia</taxon>
    </lineage>
</organism>
<evidence type="ECO:0000256" key="2">
    <source>
        <dbReference type="ARBA" id="ARBA00022475"/>
    </source>
</evidence>
<dbReference type="InterPro" id="IPR001173">
    <property type="entry name" value="Glyco_trans_2-like"/>
</dbReference>
<proteinExistence type="predicted"/>
<dbReference type="PANTHER" id="PTHR43646">
    <property type="entry name" value="GLYCOSYLTRANSFERASE"/>
    <property type="match status" value="1"/>
</dbReference>
<dbReference type="PANTHER" id="PTHR43646:SF2">
    <property type="entry name" value="GLYCOSYLTRANSFERASE 2-LIKE DOMAIN-CONTAINING PROTEIN"/>
    <property type="match status" value="1"/>
</dbReference>
<feature type="domain" description="Glycosyltransferase 2-like" evidence="6">
    <location>
        <begin position="13"/>
        <end position="139"/>
    </location>
</feature>
<dbReference type="Proteomes" id="UP000184292">
    <property type="component" value="Unassembled WGS sequence"/>
</dbReference>
<name>A0A1M6HUG7_9RHOB</name>
<dbReference type="Gene3D" id="3.90.550.10">
    <property type="entry name" value="Spore Coat Polysaccharide Biosynthesis Protein SpsA, Chain A"/>
    <property type="match status" value="1"/>
</dbReference>
<keyword evidence="3" id="KW-0328">Glycosyltransferase</keyword>
<evidence type="ECO:0000259" key="6">
    <source>
        <dbReference type="Pfam" id="PF00535"/>
    </source>
</evidence>
<keyword evidence="8" id="KW-1185">Reference proteome</keyword>
<evidence type="ECO:0000256" key="3">
    <source>
        <dbReference type="ARBA" id="ARBA00022676"/>
    </source>
</evidence>
<dbReference type="InterPro" id="IPR029044">
    <property type="entry name" value="Nucleotide-diphossugar_trans"/>
</dbReference>
<accession>A0A1M6HUG7</accession>
<reference evidence="7 8" key="1">
    <citation type="submission" date="2016-11" db="EMBL/GenBank/DDBJ databases">
        <authorList>
            <person name="Jaros S."/>
            <person name="Januszkiewicz K."/>
            <person name="Wedrychowicz H."/>
        </authorList>
    </citation>
    <scope>NUCLEOTIDE SEQUENCE [LARGE SCALE GENOMIC DNA]</scope>
    <source>
        <strain evidence="7 8">DSM 100565</strain>
    </source>
</reference>